<dbReference type="InterPro" id="IPR001917">
    <property type="entry name" value="Aminotrans_II_pyridoxalP_BS"/>
</dbReference>
<dbReference type="Proteomes" id="UP001168821">
    <property type="component" value="Unassembled WGS sequence"/>
</dbReference>
<comment type="similarity">
    <text evidence="3 13">Belongs to the class-II pyridoxal-phosphate-dependent aminotransferase family.</text>
</comment>
<evidence type="ECO:0000259" key="15">
    <source>
        <dbReference type="Pfam" id="PF00155"/>
    </source>
</evidence>
<accession>A0AA38LZB0</accession>
<evidence type="ECO:0000256" key="9">
    <source>
        <dbReference type="ARBA" id="ARBA00031691"/>
    </source>
</evidence>
<evidence type="ECO:0000256" key="10">
    <source>
        <dbReference type="ARBA" id="ARBA00031945"/>
    </source>
</evidence>
<dbReference type="GO" id="GO:0005739">
    <property type="term" value="C:mitochondrion"/>
    <property type="evidence" value="ECO:0007669"/>
    <property type="project" value="TreeGrafter"/>
</dbReference>
<dbReference type="GO" id="GO:0003870">
    <property type="term" value="F:5-aminolevulinate synthase activity"/>
    <property type="evidence" value="ECO:0007669"/>
    <property type="project" value="UniProtKB-EC"/>
</dbReference>
<evidence type="ECO:0000256" key="12">
    <source>
        <dbReference type="ARBA" id="ARBA00049013"/>
    </source>
</evidence>
<evidence type="ECO:0000313" key="17">
    <source>
        <dbReference type="Proteomes" id="UP001168821"/>
    </source>
</evidence>
<dbReference type="InterPro" id="IPR015422">
    <property type="entry name" value="PyrdxlP-dep_Trfase_small"/>
</dbReference>
<evidence type="ECO:0000256" key="4">
    <source>
        <dbReference type="ARBA" id="ARBA00013257"/>
    </source>
</evidence>
<dbReference type="GO" id="GO:0030170">
    <property type="term" value="F:pyridoxal phosphate binding"/>
    <property type="evidence" value="ECO:0007669"/>
    <property type="project" value="UniProtKB-UniRule"/>
</dbReference>
<keyword evidence="17" id="KW-1185">Reference proteome</keyword>
<protein>
    <recommendedName>
        <fullName evidence="4 14">5-aminolevulinate synthase</fullName>
        <ecNumber evidence="4 14">2.3.1.37</ecNumber>
    </recommendedName>
    <alternativeName>
        <fullName evidence="9 14">5-aminolevulinic acid synthase</fullName>
    </alternativeName>
    <alternativeName>
        <fullName evidence="10 14">Delta-ALA synthase</fullName>
    </alternativeName>
    <alternativeName>
        <fullName evidence="11 14">Delta-aminolevulinate synthase</fullName>
    </alternativeName>
</protein>
<organism evidence="16 17">
    <name type="scientific">Zophobas morio</name>
    <dbReference type="NCBI Taxonomy" id="2755281"/>
    <lineage>
        <taxon>Eukaryota</taxon>
        <taxon>Metazoa</taxon>
        <taxon>Ecdysozoa</taxon>
        <taxon>Arthropoda</taxon>
        <taxon>Hexapoda</taxon>
        <taxon>Insecta</taxon>
        <taxon>Pterygota</taxon>
        <taxon>Neoptera</taxon>
        <taxon>Endopterygota</taxon>
        <taxon>Coleoptera</taxon>
        <taxon>Polyphaga</taxon>
        <taxon>Cucujiformia</taxon>
        <taxon>Tenebrionidae</taxon>
        <taxon>Zophobas</taxon>
    </lineage>
</organism>
<evidence type="ECO:0000256" key="2">
    <source>
        <dbReference type="ARBA" id="ARBA00005029"/>
    </source>
</evidence>
<dbReference type="PANTHER" id="PTHR13693">
    <property type="entry name" value="CLASS II AMINOTRANSFERASE/8-AMINO-7-OXONONANOATE SYNTHASE"/>
    <property type="match status" value="1"/>
</dbReference>
<comment type="pathway">
    <text evidence="2 14">Porphyrin-containing compound metabolism; protoporphyrin-IX biosynthesis; 5-aminolevulinate from glycine: step 1/1.</text>
</comment>
<reference evidence="16" key="1">
    <citation type="journal article" date="2023" name="G3 (Bethesda)">
        <title>Whole genome assemblies of Zophobas morio and Tenebrio molitor.</title>
        <authorList>
            <person name="Kaur S."/>
            <person name="Stinson S.A."/>
            <person name="diCenzo G.C."/>
        </authorList>
    </citation>
    <scope>NUCLEOTIDE SEQUENCE</scope>
    <source>
        <strain evidence="16">QUZm001</strain>
    </source>
</reference>
<dbReference type="Pfam" id="PF00155">
    <property type="entry name" value="Aminotran_1_2"/>
    <property type="match status" value="1"/>
</dbReference>
<evidence type="ECO:0000313" key="16">
    <source>
        <dbReference type="EMBL" id="KAJ3615434.1"/>
    </source>
</evidence>
<dbReference type="Gene3D" id="3.40.640.10">
    <property type="entry name" value="Type I PLP-dependent aspartate aminotransferase-like (Major domain)"/>
    <property type="match status" value="1"/>
</dbReference>
<dbReference type="PROSITE" id="PS00599">
    <property type="entry name" value="AA_TRANSFER_CLASS_2"/>
    <property type="match status" value="1"/>
</dbReference>
<evidence type="ECO:0000256" key="14">
    <source>
        <dbReference type="RuleBase" id="RU910713"/>
    </source>
</evidence>
<dbReference type="EMBL" id="JALNTZ010004176">
    <property type="protein sequence ID" value="KAJ3615434.1"/>
    <property type="molecule type" value="Genomic_DNA"/>
</dbReference>
<evidence type="ECO:0000256" key="11">
    <source>
        <dbReference type="ARBA" id="ARBA00032773"/>
    </source>
</evidence>
<dbReference type="InterPro" id="IPR015421">
    <property type="entry name" value="PyrdxlP-dep_Trfase_major"/>
</dbReference>
<dbReference type="InterPro" id="IPR015424">
    <property type="entry name" value="PyrdxlP-dep_Trfase"/>
</dbReference>
<dbReference type="InterPro" id="IPR010961">
    <property type="entry name" value="4pyrrol_synth_NH2levulA_synth"/>
</dbReference>
<dbReference type="FunFam" id="3.40.640.10:FF:000006">
    <property type="entry name" value="5-aminolevulinate synthase, mitochondrial"/>
    <property type="match status" value="1"/>
</dbReference>
<keyword evidence="6 13" id="KW-0663">Pyridoxal phosphate</keyword>
<dbReference type="SUPFAM" id="SSF53383">
    <property type="entry name" value="PLP-dependent transferases"/>
    <property type="match status" value="1"/>
</dbReference>
<evidence type="ECO:0000256" key="5">
    <source>
        <dbReference type="ARBA" id="ARBA00022679"/>
    </source>
</evidence>
<evidence type="ECO:0000256" key="7">
    <source>
        <dbReference type="ARBA" id="ARBA00023133"/>
    </source>
</evidence>
<name>A0AA38LZB0_9CUCU</name>
<dbReference type="InterPro" id="IPR050087">
    <property type="entry name" value="AON_synthase_class-II"/>
</dbReference>
<dbReference type="GO" id="GO:0006782">
    <property type="term" value="P:protoporphyrinogen IX biosynthetic process"/>
    <property type="evidence" value="ECO:0007669"/>
    <property type="project" value="UniProtKB-UniRule"/>
</dbReference>
<evidence type="ECO:0000256" key="6">
    <source>
        <dbReference type="ARBA" id="ARBA00022898"/>
    </source>
</evidence>
<feature type="domain" description="Aminotransferase class I/classII large" evidence="15">
    <location>
        <begin position="81"/>
        <end position="427"/>
    </location>
</feature>
<evidence type="ECO:0000256" key="3">
    <source>
        <dbReference type="ARBA" id="ARBA00008392"/>
    </source>
</evidence>
<comment type="cofactor">
    <cofactor evidence="1 13">
        <name>pyridoxal 5'-phosphate</name>
        <dbReference type="ChEBI" id="CHEBI:597326"/>
    </cofactor>
</comment>
<dbReference type="InterPro" id="IPR004839">
    <property type="entry name" value="Aminotransferase_I/II_large"/>
</dbReference>
<keyword evidence="5 14" id="KW-0808">Transferase</keyword>
<dbReference type="Gene3D" id="3.90.1150.10">
    <property type="entry name" value="Aspartate Aminotransferase, domain 1"/>
    <property type="match status" value="1"/>
</dbReference>
<comment type="catalytic activity">
    <reaction evidence="12">
        <text>succinyl-CoA + glycine + H(+) = 5-aminolevulinate + CO2 + CoA</text>
        <dbReference type="Rhea" id="RHEA:12921"/>
        <dbReference type="ChEBI" id="CHEBI:15378"/>
        <dbReference type="ChEBI" id="CHEBI:16526"/>
        <dbReference type="ChEBI" id="CHEBI:57287"/>
        <dbReference type="ChEBI" id="CHEBI:57292"/>
        <dbReference type="ChEBI" id="CHEBI:57305"/>
        <dbReference type="ChEBI" id="CHEBI:356416"/>
        <dbReference type="EC" id="2.3.1.37"/>
    </reaction>
    <physiologicalReaction direction="left-to-right" evidence="12">
        <dbReference type="Rhea" id="RHEA:12922"/>
    </physiologicalReaction>
</comment>
<evidence type="ECO:0000256" key="8">
    <source>
        <dbReference type="ARBA" id="ARBA00023315"/>
    </source>
</evidence>
<dbReference type="NCBIfam" id="TIGR01821">
    <property type="entry name" value="5aminolev_synth"/>
    <property type="match status" value="1"/>
</dbReference>
<evidence type="ECO:0000256" key="13">
    <source>
        <dbReference type="RuleBase" id="RU003693"/>
    </source>
</evidence>
<gene>
    <name evidence="16" type="ORF">Zmor_016422</name>
</gene>
<dbReference type="PANTHER" id="PTHR13693:SF102">
    <property type="entry name" value="2-AMINO-3-KETOBUTYRATE COENZYME A LIGASE, MITOCHONDRIAL"/>
    <property type="match status" value="1"/>
</dbReference>
<proteinExistence type="inferred from homology"/>
<comment type="caution">
    <text evidence="16">The sequence shown here is derived from an EMBL/GenBank/DDBJ whole genome shotgun (WGS) entry which is preliminary data.</text>
</comment>
<dbReference type="EC" id="2.3.1.37" evidence="4 14"/>
<sequence length="449" mass="49674">MLVQLNEGVKIPRQCPFLQYKEKNKKKSSEGKIDTNRFNYETFFLNKIIEKKKDHSYRTFNSVDRLAENFPYARNSKLKKIITVWCSNDYLGMSRNEVVLDAMREALRLHGAGSGGTRNICGNGLLHEVLETELATLHRKESALLFSSCFVANDATLTTLCKLLPECIVISDASNHASMIQGIRNGRCQKYIFKNNDVEDLEKILKQLPLNSPKLVAFESVYSMSGRIAPIEDICDLACKYNALTFLDEVHAVGMYGATGGGISESLGRHVQDKVDIISGTLGKAFGVIGGYIASSANLVDFIRSYSPGFIFTTSLPPAIVAGAIASVRYLKENNLEREYQVKNVEALKKHLQGVGIPTVQSPGHIIPIIVGDAALCRKVSDDLLNKHDIYVQSINYPTVPRGSELLRVTPTPYHGPALIEQFVTALTNVWDDNGLKRTTSTPPCQVVC</sequence>
<dbReference type="AlphaFoldDB" id="A0AA38LZB0"/>
<keyword evidence="8 14" id="KW-0012">Acyltransferase</keyword>
<evidence type="ECO:0000256" key="1">
    <source>
        <dbReference type="ARBA" id="ARBA00001933"/>
    </source>
</evidence>
<keyword evidence="7 14" id="KW-0350">Heme biosynthesis</keyword>
<dbReference type="CDD" id="cd06454">
    <property type="entry name" value="KBL_like"/>
    <property type="match status" value="1"/>
</dbReference>